<protein>
    <submittedName>
        <fullName evidence="2">Uncharacterized protein</fullName>
    </submittedName>
</protein>
<name>A0A7U2FGV4_PHANO</name>
<gene>
    <name evidence="2" type="ORF">JI435_114730</name>
</gene>
<dbReference type="AlphaFoldDB" id="A0A7U2FGV4"/>
<evidence type="ECO:0000256" key="1">
    <source>
        <dbReference type="SAM" id="MobiDB-lite"/>
    </source>
</evidence>
<organism evidence="2 3">
    <name type="scientific">Phaeosphaeria nodorum (strain SN15 / ATCC MYA-4574 / FGSC 10173)</name>
    <name type="common">Glume blotch fungus</name>
    <name type="synonym">Parastagonospora nodorum</name>
    <dbReference type="NCBI Taxonomy" id="321614"/>
    <lineage>
        <taxon>Eukaryota</taxon>
        <taxon>Fungi</taxon>
        <taxon>Dikarya</taxon>
        <taxon>Ascomycota</taxon>
        <taxon>Pezizomycotina</taxon>
        <taxon>Dothideomycetes</taxon>
        <taxon>Pleosporomycetidae</taxon>
        <taxon>Pleosporales</taxon>
        <taxon>Pleosporineae</taxon>
        <taxon>Phaeosphaeriaceae</taxon>
        <taxon>Parastagonospora</taxon>
    </lineage>
</organism>
<evidence type="ECO:0000313" key="2">
    <source>
        <dbReference type="EMBL" id="QRD02740.1"/>
    </source>
</evidence>
<proteinExistence type="predicted"/>
<dbReference type="Proteomes" id="UP000663193">
    <property type="component" value="Chromosome 14"/>
</dbReference>
<evidence type="ECO:0000313" key="3">
    <source>
        <dbReference type="Proteomes" id="UP000663193"/>
    </source>
</evidence>
<reference evidence="3" key="1">
    <citation type="journal article" date="2021" name="BMC Genomics">
        <title>Chromosome-level genome assembly and manually-curated proteome of model necrotroph Parastagonospora nodorum Sn15 reveals a genome-wide trove of candidate effector homologs, and redundancy of virulence-related functions within an accessory chromosome.</title>
        <authorList>
            <person name="Bertazzoni S."/>
            <person name="Jones D.A.B."/>
            <person name="Phan H.T."/>
            <person name="Tan K.-C."/>
            <person name="Hane J.K."/>
        </authorList>
    </citation>
    <scope>NUCLEOTIDE SEQUENCE [LARGE SCALE GENOMIC DNA]</scope>
    <source>
        <strain evidence="3">SN15 / ATCC MYA-4574 / FGSC 10173)</strain>
    </source>
</reference>
<dbReference type="VEuPathDB" id="FungiDB:JI435_114730"/>
<feature type="compositionally biased region" description="Polar residues" evidence="1">
    <location>
        <begin position="405"/>
        <end position="414"/>
    </location>
</feature>
<dbReference type="OrthoDB" id="3796275at2759"/>
<dbReference type="EMBL" id="CP069036">
    <property type="protein sequence ID" value="QRD02740.1"/>
    <property type="molecule type" value="Genomic_DNA"/>
</dbReference>
<feature type="region of interest" description="Disordered" evidence="1">
    <location>
        <begin position="356"/>
        <end position="429"/>
    </location>
</feature>
<accession>A0A7U2FGV4</accession>
<keyword evidence="3" id="KW-1185">Reference proteome</keyword>
<feature type="compositionally biased region" description="Polar residues" evidence="1">
    <location>
        <begin position="359"/>
        <end position="368"/>
    </location>
</feature>
<feature type="compositionally biased region" description="Pro residues" evidence="1">
    <location>
        <begin position="415"/>
        <end position="429"/>
    </location>
</feature>
<sequence length="429" mass="48412">MLYSLYQHFNISALTSSVDTLKTSRIISTYIAGTHDHHSGEQTDDTLPANTLNAKGVLYLEMPTLILGKAKVQAVSNAGSIYKYFNGNLAFWDTFPKDVLEFFEDPRIVDDMERCQHLPISPDPETEKFNKHFTTKENMTCGGEITLSGRFYQNALKQVTAVVQTLSDPEYGESDHGPWLPYDLTFGDSWIINRPQRVAGREPDVVLKLQIDGEQVLRLVGELKFCGTVDLEAMIHEALIDERTNFVGILGQIVDYMLSHRLKYGFISNYESTTILWLDYNTDKQGIKQACVYFSPSIKHSDDGNSGKLKVSLRMALFYLFHMTNSDEEQAWKIDETYRKSTKFWIVPRVPTKRELLPSRSQTGSAAPNRQAPFRTPLNTRAAPYNFSRNTAGTPPRSAFRNSILDGNNGSSSPPFEPDTPSGPPRQRS</sequence>